<feature type="region of interest" description="Disordered" evidence="6">
    <location>
        <begin position="48"/>
        <end position="68"/>
    </location>
</feature>
<dbReference type="Proteomes" id="UP000838412">
    <property type="component" value="Chromosome 2"/>
</dbReference>
<protein>
    <submittedName>
        <fullName evidence="8">MID2 protein</fullName>
    </submittedName>
</protein>
<evidence type="ECO:0000313" key="9">
    <source>
        <dbReference type="Proteomes" id="UP000838412"/>
    </source>
</evidence>
<feature type="domain" description="RING-type" evidence="7">
    <location>
        <begin position="10"/>
        <end position="77"/>
    </location>
</feature>
<dbReference type="OrthoDB" id="426657at2759"/>
<keyword evidence="5" id="KW-0175">Coiled coil</keyword>
<evidence type="ECO:0000256" key="2">
    <source>
        <dbReference type="ARBA" id="ARBA00022771"/>
    </source>
</evidence>
<accession>A0A8J9ZH72</accession>
<reference evidence="8" key="1">
    <citation type="submission" date="2022-01" db="EMBL/GenBank/DDBJ databases">
        <authorList>
            <person name="Braso-Vives M."/>
        </authorList>
    </citation>
    <scope>NUCLEOTIDE SEQUENCE</scope>
</reference>
<dbReference type="SUPFAM" id="SSF49265">
    <property type="entry name" value="Fibronectin type III"/>
    <property type="match status" value="1"/>
</dbReference>
<dbReference type="InterPro" id="IPR036116">
    <property type="entry name" value="FN3_sf"/>
</dbReference>
<dbReference type="InterPro" id="IPR050617">
    <property type="entry name" value="E3_ligase_FN3/SPRY"/>
</dbReference>
<dbReference type="GO" id="GO:0008270">
    <property type="term" value="F:zinc ion binding"/>
    <property type="evidence" value="ECO:0007669"/>
    <property type="project" value="UniProtKB-KW"/>
</dbReference>
<dbReference type="Gene3D" id="2.60.40.10">
    <property type="entry name" value="Immunoglobulins"/>
    <property type="match status" value="1"/>
</dbReference>
<dbReference type="Gene3D" id="3.30.40.10">
    <property type="entry name" value="Zinc/RING finger domain, C3HC4 (zinc finger)"/>
    <property type="match status" value="1"/>
</dbReference>
<keyword evidence="3" id="KW-0862">Zinc</keyword>
<keyword evidence="9" id="KW-1185">Reference proteome</keyword>
<dbReference type="SUPFAM" id="SSF49785">
    <property type="entry name" value="Galactose-binding domain-like"/>
    <property type="match status" value="1"/>
</dbReference>
<dbReference type="InterPro" id="IPR008979">
    <property type="entry name" value="Galactose-bd-like_sf"/>
</dbReference>
<dbReference type="InterPro" id="IPR001841">
    <property type="entry name" value="Znf_RING"/>
</dbReference>
<keyword evidence="1" id="KW-0479">Metal-binding</keyword>
<dbReference type="Pfam" id="PF15227">
    <property type="entry name" value="zf-C3HC4_4"/>
    <property type="match status" value="1"/>
</dbReference>
<evidence type="ECO:0000256" key="4">
    <source>
        <dbReference type="PROSITE-ProRule" id="PRU00175"/>
    </source>
</evidence>
<dbReference type="PROSITE" id="PS50089">
    <property type="entry name" value="ZF_RING_2"/>
    <property type="match status" value="1"/>
</dbReference>
<dbReference type="PANTHER" id="PTHR24099">
    <property type="entry name" value="E3 UBIQUITIN-PROTEIN LIGASE TRIM36-RELATED"/>
    <property type="match status" value="1"/>
</dbReference>
<dbReference type="SUPFAM" id="SSF57850">
    <property type="entry name" value="RING/U-box"/>
    <property type="match status" value="1"/>
</dbReference>
<dbReference type="SMART" id="SM00184">
    <property type="entry name" value="RING"/>
    <property type="match status" value="1"/>
</dbReference>
<proteinExistence type="predicted"/>
<evidence type="ECO:0000259" key="7">
    <source>
        <dbReference type="PROSITE" id="PS50089"/>
    </source>
</evidence>
<gene>
    <name evidence="8" type="primary">MID2</name>
    <name evidence="8" type="ORF">BLAG_LOCUS13191</name>
</gene>
<dbReference type="InterPro" id="IPR013083">
    <property type="entry name" value="Znf_RING/FYVE/PHD"/>
</dbReference>
<dbReference type="EMBL" id="OV696687">
    <property type="protein sequence ID" value="CAH1253391.1"/>
    <property type="molecule type" value="Genomic_DNA"/>
</dbReference>
<keyword evidence="2 4" id="KW-0863">Zinc-finger</keyword>
<evidence type="ECO:0000256" key="6">
    <source>
        <dbReference type="SAM" id="MobiDB-lite"/>
    </source>
</evidence>
<evidence type="ECO:0000313" key="8">
    <source>
        <dbReference type="EMBL" id="CAH1253391.1"/>
    </source>
</evidence>
<dbReference type="AlphaFoldDB" id="A0A8J9ZH72"/>
<dbReference type="InterPro" id="IPR003961">
    <property type="entry name" value="FN3_dom"/>
</dbReference>
<dbReference type="InterPro" id="IPR013783">
    <property type="entry name" value="Ig-like_fold"/>
</dbReference>
<organism evidence="8 9">
    <name type="scientific">Branchiostoma lanceolatum</name>
    <name type="common">Common lancelet</name>
    <name type="synonym">Amphioxus lanceolatum</name>
    <dbReference type="NCBI Taxonomy" id="7740"/>
    <lineage>
        <taxon>Eukaryota</taxon>
        <taxon>Metazoa</taxon>
        <taxon>Chordata</taxon>
        <taxon>Cephalochordata</taxon>
        <taxon>Leptocardii</taxon>
        <taxon>Amphioxiformes</taxon>
        <taxon>Branchiostomatidae</taxon>
        <taxon>Branchiostoma</taxon>
    </lineage>
</organism>
<feature type="coiled-coil region" evidence="5">
    <location>
        <begin position="147"/>
        <end position="178"/>
    </location>
</feature>
<evidence type="ECO:0000256" key="1">
    <source>
        <dbReference type="ARBA" id="ARBA00022723"/>
    </source>
</evidence>
<evidence type="ECO:0000256" key="5">
    <source>
        <dbReference type="SAM" id="Coils"/>
    </source>
</evidence>
<sequence>MEALESELTCPVCLDLFEDPLQLPCQHNLCRRCFDNICRTLKKAGDGAEAAAEPDKETEPPSDNDVMEEPFQCPTCREEVDLGSDGAAATPRRNLLLQNIVERYRKAAGRGEGGVLPCQICEDEPPAKAAKLCVQCSEHLAGNVLKLKSWISNLEKFINDLEDMKQQVKEGGEKLREKINAAMDELVSIVQQRRDVMLEKSRDIEKGKTEKLENEETKRKDELKTCKAVVSYADEVAKETDQACFLQAVKATNDRVTKTTPTEDVLQVPCDPIFPAPTFSGVAQVLKELNFSPTTAAGKIKFQGHKVEGDNIVLHWEDSETHIDQDVRYELQWQREGDGNQWVTISDIYQLSHSLKPPEGSYVMVFRVRCFFMVFSYKVISPWSECLRLKIVGIQMTTDSCNISASSGGASKLLDGRDDTYWYDDDKEKPQDWIRLEIKEGMSPMRSLGMKLVPSPIDIWRFRYRPPCVSVYGGSSFESLTRLSKIDIDDEDDDVALLPNLNKVAAVYPPSLKQDP</sequence>
<name>A0A8J9ZH72_BRALA</name>
<dbReference type="PANTHER" id="PTHR24099:SF16">
    <property type="entry name" value="E3 UBIQUITIN-PROTEIN LIGASE MIDLINE-1-LIKE ISOFORM X1"/>
    <property type="match status" value="1"/>
</dbReference>
<dbReference type="CDD" id="cd00063">
    <property type="entry name" value="FN3"/>
    <property type="match status" value="1"/>
</dbReference>
<evidence type="ECO:0000256" key="3">
    <source>
        <dbReference type="ARBA" id="ARBA00022833"/>
    </source>
</evidence>